<name>A0A9J6H573_HAELO</name>
<evidence type="ECO:0000256" key="1">
    <source>
        <dbReference type="SAM" id="Coils"/>
    </source>
</evidence>
<proteinExistence type="predicted"/>
<sequence>MRKSMSEDRVQSWVCPTCTNCKSRLSEGQGAFSATELAHEDRGEPTLANVLARLDEVLRRLNDLEMKQEKQLAMCEDTGSKIEKQTEVVQEMEKALEFLSKKYDEFLLSFEAQKTELNELKSKALDLEVQLAARDSKIMQLAVDVDNLETYSRRNNLEIHGVQFTDNEDLSATLASLANKLELPVPSQYEVEAVHRLKSKPGVVPPILVRFANRTIRDLWLEKRNCLKSEKIYLNENLTLRVKRLLWLTKNPLKLKNKTTCFWWARAVEYMLGKWMVPHTFD</sequence>
<feature type="coiled-coil region" evidence="1">
    <location>
        <begin position="47"/>
        <end position="130"/>
    </location>
</feature>
<dbReference type="VEuPathDB" id="VectorBase:HLOH_048029"/>
<keyword evidence="1" id="KW-0175">Coiled coil</keyword>
<dbReference type="EMBL" id="JABSTR010000011">
    <property type="protein sequence ID" value="KAH9382475.1"/>
    <property type="molecule type" value="Genomic_DNA"/>
</dbReference>
<evidence type="ECO:0000313" key="2">
    <source>
        <dbReference type="EMBL" id="KAH9382475.1"/>
    </source>
</evidence>
<reference evidence="2 3" key="1">
    <citation type="journal article" date="2020" name="Cell">
        <title>Large-Scale Comparative Analyses of Tick Genomes Elucidate Their Genetic Diversity and Vector Capacities.</title>
        <authorList>
            <consortium name="Tick Genome and Microbiome Consortium (TIGMIC)"/>
            <person name="Jia N."/>
            <person name="Wang J."/>
            <person name="Shi W."/>
            <person name="Du L."/>
            <person name="Sun Y."/>
            <person name="Zhan W."/>
            <person name="Jiang J.F."/>
            <person name="Wang Q."/>
            <person name="Zhang B."/>
            <person name="Ji P."/>
            <person name="Bell-Sakyi L."/>
            <person name="Cui X.M."/>
            <person name="Yuan T.T."/>
            <person name="Jiang B.G."/>
            <person name="Yang W.F."/>
            <person name="Lam T.T."/>
            <person name="Chang Q.C."/>
            <person name="Ding S.J."/>
            <person name="Wang X.J."/>
            <person name="Zhu J.G."/>
            <person name="Ruan X.D."/>
            <person name="Zhao L."/>
            <person name="Wei J.T."/>
            <person name="Ye R.Z."/>
            <person name="Que T.C."/>
            <person name="Du C.H."/>
            <person name="Zhou Y.H."/>
            <person name="Cheng J.X."/>
            <person name="Dai P.F."/>
            <person name="Guo W.B."/>
            <person name="Han X.H."/>
            <person name="Huang E.J."/>
            <person name="Li L.F."/>
            <person name="Wei W."/>
            <person name="Gao Y.C."/>
            <person name="Liu J.Z."/>
            <person name="Shao H.Z."/>
            <person name="Wang X."/>
            <person name="Wang C.C."/>
            <person name="Yang T.C."/>
            <person name="Huo Q.B."/>
            <person name="Li W."/>
            <person name="Chen H.Y."/>
            <person name="Chen S.E."/>
            <person name="Zhou L.G."/>
            <person name="Ni X.B."/>
            <person name="Tian J.H."/>
            <person name="Sheng Y."/>
            <person name="Liu T."/>
            <person name="Pan Y.S."/>
            <person name="Xia L.Y."/>
            <person name="Li J."/>
            <person name="Zhao F."/>
            <person name="Cao W.C."/>
        </authorList>
    </citation>
    <scope>NUCLEOTIDE SEQUENCE [LARGE SCALE GENOMIC DNA]</scope>
    <source>
        <strain evidence="2">HaeL-2018</strain>
    </source>
</reference>
<dbReference type="OrthoDB" id="7048166at2759"/>
<protein>
    <submittedName>
        <fullName evidence="2">Uncharacterized protein</fullName>
    </submittedName>
</protein>
<evidence type="ECO:0000313" key="3">
    <source>
        <dbReference type="Proteomes" id="UP000821853"/>
    </source>
</evidence>
<dbReference type="Proteomes" id="UP000821853">
    <property type="component" value="Chromosome 9"/>
</dbReference>
<dbReference type="AlphaFoldDB" id="A0A9J6H573"/>
<keyword evidence="3" id="KW-1185">Reference proteome</keyword>
<gene>
    <name evidence="2" type="ORF">HPB48_023072</name>
</gene>
<accession>A0A9J6H573</accession>
<comment type="caution">
    <text evidence="2">The sequence shown here is derived from an EMBL/GenBank/DDBJ whole genome shotgun (WGS) entry which is preliminary data.</text>
</comment>
<organism evidence="2 3">
    <name type="scientific">Haemaphysalis longicornis</name>
    <name type="common">Bush tick</name>
    <dbReference type="NCBI Taxonomy" id="44386"/>
    <lineage>
        <taxon>Eukaryota</taxon>
        <taxon>Metazoa</taxon>
        <taxon>Ecdysozoa</taxon>
        <taxon>Arthropoda</taxon>
        <taxon>Chelicerata</taxon>
        <taxon>Arachnida</taxon>
        <taxon>Acari</taxon>
        <taxon>Parasitiformes</taxon>
        <taxon>Ixodida</taxon>
        <taxon>Ixodoidea</taxon>
        <taxon>Ixodidae</taxon>
        <taxon>Haemaphysalinae</taxon>
        <taxon>Haemaphysalis</taxon>
    </lineage>
</organism>